<evidence type="ECO:0000256" key="1">
    <source>
        <dbReference type="ARBA" id="ARBA00023157"/>
    </source>
</evidence>
<dbReference type="GO" id="GO:0005604">
    <property type="term" value="C:basement membrane"/>
    <property type="evidence" value="ECO:0007669"/>
    <property type="project" value="TreeGrafter"/>
</dbReference>
<dbReference type="GO" id="GO:0009888">
    <property type="term" value="P:tissue development"/>
    <property type="evidence" value="ECO:0007669"/>
    <property type="project" value="TreeGrafter"/>
</dbReference>
<evidence type="ECO:0000313" key="5">
    <source>
        <dbReference type="Proteomes" id="UP001153636"/>
    </source>
</evidence>
<evidence type="ECO:0000256" key="2">
    <source>
        <dbReference type="ARBA" id="ARBA00023292"/>
    </source>
</evidence>
<dbReference type="Pfam" id="PF00055">
    <property type="entry name" value="Laminin_N"/>
    <property type="match status" value="1"/>
</dbReference>
<dbReference type="Gene3D" id="2.60.120.260">
    <property type="entry name" value="Galactose-binding domain-like"/>
    <property type="match status" value="1"/>
</dbReference>
<dbReference type="AlphaFoldDB" id="A0A9P0CWP0"/>
<accession>A0A9P0CWP0</accession>
<dbReference type="EMBL" id="OV651816">
    <property type="protein sequence ID" value="CAH1109679.1"/>
    <property type="molecule type" value="Genomic_DNA"/>
</dbReference>
<dbReference type="GO" id="GO:0005201">
    <property type="term" value="F:extracellular matrix structural constituent"/>
    <property type="evidence" value="ECO:0007669"/>
    <property type="project" value="TreeGrafter"/>
</dbReference>
<dbReference type="InterPro" id="IPR008211">
    <property type="entry name" value="Laminin_N"/>
</dbReference>
<dbReference type="PANTHER" id="PTHR10574">
    <property type="entry name" value="NETRIN/LAMININ-RELATED"/>
    <property type="match status" value="1"/>
</dbReference>
<dbReference type="PROSITE" id="PS51117">
    <property type="entry name" value="LAMININ_NTER"/>
    <property type="match status" value="1"/>
</dbReference>
<dbReference type="PANTHER" id="PTHR10574:SF428">
    <property type="entry name" value="LAMININ SUBUNIT ALPHA-1-LIKE PROTEIN"/>
    <property type="match status" value="1"/>
</dbReference>
<dbReference type="GO" id="GO:0009887">
    <property type="term" value="P:animal organ morphogenesis"/>
    <property type="evidence" value="ECO:0007669"/>
    <property type="project" value="TreeGrafter"/>
</dbReference>
<proteinExistence type="predicted"/>
<dbReference type="SMART" id="SM00136">
    <property type="entry name" value="LamNT"/>
    <property type="match status" value="1"/>
</dbReference>
<keyword evidence="5" id="KW-1185">Reference proteome</keyword>
<keyword evidence="2" id="KW-0424">Laminin EGF-like domain</keyword>
<dbReference type="GO" id="GO:0007411">
    <property type="term" value="P:axon guidance"/>
    <property type="evidence" value="ECO:0007669"/>
    <property type="project" value="TreeGrafter"/>
</dbReference>
<organism evidence="4 5">
    <name type="scientific">Psylliodes chrysocephalus</name>
    <dbReference type="NCBI Taxonomy" id="3402493"/>
    <lineage>
        <taxon>Eukaryota</taxon>
        <taxon>Metazoa</taxon>
        <taxon>Ecdysozoa</taxon>
        <taxon>Arthropoda</taxon>
        <taxon>Hexapoda</taxon>
        <taxon>Insecta</taxon>
        <taxon>Pterygota</taxon>
        <taxon>Neoptera</taxon>
        <taxon>Endopterygota</taxon>
        <taxon>Coleoptera</taxon>
        <taxon>Polyphaga</taxon>
        <taxon>Cucujiformia</taxon>
        <taxon>Chrysomeloidea</taxon>
        <taxon>Chrysomelidae</taxon>
        <taxon>Galerucinae</taxon>
        <taxon>Alticini</taxon>
        <taxon>Psylliodes</taxon>
    </lineage>
</organism>
<sequence>MESKTTISNENIMKCILELVLSAEGLKFLKSHHGGIGNHPPRRSTPPAGLWPSVFNLATKAAITANATCGERGREEFCRMVDNGKGRCGICDNFSPDPGKRHSVNFAIDGSNRWWQSPAIYYGPQYEFVTITIDLKQNKLCGTLNPQPDT</sequence>
<feature type="domain" description="Laminin N-terminal" evidence="3">
    <location>
        <begin position="46"/>
        <end position="150"/>
    </location>
</feature>
<dbReference type="InterPro" id="IPR050440">
    <property type="entry name" value="Laminin/Netrin_ECM"/>
</dbReference>
<dbReference type="OrthoDB" id="10011303at2759"/>
<dbReference type="Proteomes" id="UP001153636">
    <property type="component" value="Chromosome 4"/>
</dbReference>
<protein>
    <recommendedName>
        <fullName evidence="3">Laminin N-terminal domain-containing protein</fullName>
    </recommendedName>
</protein>
<gene>
    <name evidence="4" type="ORF">PSYICH_LOCUS10102</name>
</gene>
<name>A0A9P0CWP0_9CUCU</name>
<keyword evidence="1" id="KW-1015">Disulfide bond</keyword>
<evidence type="ECO:0000313" key="4">
    <source>
        <dbReference type="EMBL" id="CAH1109679.1"/>
    </source>
</evidence>
<evidence type="ECO:0000259" key="3">
    <source>
        <dbReference type="PROSITE" id="PS51117"/>
    </source>
</evidence>
<reference evidence="4" key="1">
    <citation type="submission" date="2022-01" db="EMBL/GenBank/DDBJ databases">
        <authorList>
            <person name="King R."/>
        </authorList>
    </citation>
    <scope>NUCLEOTIDE SEQUENCE</scope>
</reference>